<reference evidence="11 12" key="1">
    <citation type="submission" date="2021-06" db="EMBL/GenBank/DDBJ databases">
        <title>Bacillus sp. RD4P76, an endophyte from a halophyte.</title>
        <authorList>
            <person name="Sun J.-Q."/>
        </authorList>
    </citation>
    <scope>NUCLEOTIDE SEQUENCE [LARGE SCALE GENOMIC DNA]</scope>
    <source>
        <strain evidence="11 12">JCM 17098</strain>
    </source>
</reference>
<feature type="transmembrane region" description="Helical" evidence="9">
    <location>
        <begin position="64"/>
        <end position="85"/>
    </location>
</feature>
<accession>A0ABS6JNJ8</accession>
<protein>
    <submittedName>
        <fullName evidence="11">Na+/H+ antiporter NhaC</fullName>
    </submittedName>
</protein>
<keyword evidence="7 9" id="KW-0472">Membrane</keyword>
<keyword evidence="4" id="KW-1003">Cell membrane</keyword>
<sequence length="461" mass="49434">MIDLKRWESFLIVGVMLSIIGVSLIHYNAHPHVPIFFVIVFIIGYGFIRRIAWSTMEEGIIKGVKSGIIPIIIFMLIGVLIAVWMESGTIPTLIAYSLQIVSTDYFLPSVFITTAIVGLSIGSAFTTVSTIGVAFISVGTILGIPLPMVAGAVISGALVGDKMSPLSDTTNLASSVAKTDLFEHIRHMLWVGVPAFLISLILFTIVGRTNGSVQLHNLNDMLISLQETAIVHPFALLPAFCIVIMAILKKSAIPTMILGIVVGLVTSFVLRGDVMIADWMTLIQNGYVSGAENPELANILDRGGIQSMMWAVSLLLLTLSMGGLLSVLGVIEKLIASIQGAVKTTGRLVLSTVFSAIGINVSLGEQYMSVILTGEAYEKRYQEMGHSGKQLSKVLESGGTVINPLIPYGVSGVFMSSVLGVPVLSYLPFVFFCLLCPIITIIYGFSGISFGKNTLRESNVS</sequence>
<feature type="transmembrane region" description="Helical" evidence="9">
    <location>
        <begin position="228"/>
        <end position="247"/>
    </location>
</feature>
<dbReference type="InterPro" id="IPR052180">
    <property type="entry name" value="NhaC_Na-H+_Antiporter"/>
</dbReference>
<evidence type="ECO:0000256" key="5">
    <source>
        <dbReference type="ARBA" id="ARBA00022692"/>
    </source>
</evidence>
<dbReference type="InterPro" id="IPR018461">
    <property type="entry name" value="Na/H_Antiport_NhaC-like_C"/>
</dbReference>
<gene>
    <name evidence="11" type="primary">nhaC</name>
    <name evidence="11" type="ORF">KS407_01605</name>
</gene>
<feature type="transmembrane region" description="Helical" evidence="9">
    <location>
        <begin position="7"/>
        <end position="27"/>
    </location>
</feature>
<evidence type="ECO:0000256" key="7">
    <source>
        <dbReference type="ARBA" id="ARBA00023136"/>
    </source>
</evidence>
<evidence type="ECO:0000256" key="1">
    <source>
        <dbReference type="ARBA" id="ARBA00004651"/>
    </source>
</evidence>
<feature type="transmembrane region" description="Helical" evidence="9">
    <location>
        <begin position="105"/>
        <end position="126"/>
    </location>
</feature>
<dbReference type="PANTHER" id="PTHR33451">
    <property type="entry name" value="MALATE-2H(+)/NA(+)-LACTATE ANTIPORTER"/>
    <property type="match status" value="1"/>
</dbReference>
<dbReference type="RefSeq" id="WP_088075569.1">
    <property type="nucleotide sequence ID" value="NZ_JAHQCR010000013.1"/>
</dbReference>
<evidence type="ECO:0000256" key="8">
    <source>
        <dbReference type="ARBA" id="ARBA00038435"/>
    </source>
</evidence>
<evidence type="ECO:0000256" key="6">
    <source>
        <dbReference type="ARBA" id="ARBA00022989"/>
    </source>
</evidence>
<keyword evidence="12" id="KW-1185">Reference proteome</keyword>
<evidence type="ECO:0000256" key="2">
    <source>
        <dbReference type="ARBA" id="ARBA00022448"/>
    </source>
</evidence>
<dbReference type="NCBIfam" id="TIGR00931">
    <property type="entry name" value="antiport_nhaC"/>
    <property type="match status" value="1"/>
</dbReference>
<comment type="caution">
    <text evidence="11">The sequence shown here is derived from an EMBL/GenBank/DDBJ whole genome shotgun (WGS) entry which is preliminary data.</text>
</comment>
<feature type="domain" description="Na+/H+ antiporter NhaC-like C-terminal" evidence="10">
    <location>
        <begin position="156"/>
        <end position="448"/>
    </location>
</feature>
<organism evidence="11 12">
    <name type="scientific">Evansella alkalicola</name>
    <dbReference type="NCBI Taxonomy" id="745819"/>
    <lineage>
        <taxon>Bacteria</taxon>
        <taxon>Bacillati</taxon>
        <taxon>Bacillota</taxon>
        <taxon>Bacilli</taxon>
        <taxon>Bacillales</taxon>
        <taxon>Bacillaceae</taxon>
        <taxon>Evansella</taxon>
    </lineage>
</organism>
<keyword evidence="5 9" id="KW-0812">Transmembrane</keyword>
<dbReference type="Proteomes" id="UP000790580">
    <property type="component" value="Unassembled WGS sequence"/>
</dbReference>
<dbReference type="EMBL" id="JAHQCR010000013">
    <property type="protein sequence ID" value="MBU9720137.1"/>
    <property type="molecule type" value="Genomic_DNA"/>
</dbReference>
<feature type="transmembrane region" description="Helical" evidence="9">
    <location>
        <begin position="188"/>
        <end position="207"/>
    </location>
</feature>
<evidence type="ECO:0000259" key="10">
    <source>
        <dbReference type="Pfam" id="PF03553"/>
    </source>
</evidence>
<evidence type="ECO:0000256" key="4">
    <source>
        <dbReference type="ARBA" id="ARBA00022475"/>
    </source>
</evidence>
<comment type="subcellular location">
    <subcellularLocation>
        <location evidence="1">Cell membrane</location>
        <topology evidence="1">Multi-pass membrane protein</topology>
    </subcellularLocation>
</comment>
<evidence type="ECO:0000256" key="3">
    <source>
        <dbReference type="ARBA" id="ARBA00022449"/>
    </source>
</evidence>
<feature type="transmembrane region" description="Helical" evidence="9">
    <location>
        <begin position="253"/>
        <end position="270"/>
    </location>
</feature>
<dbReference type="InterPro" id="IPR004770">
    <property type="entry name" value="Na/H_antiport_NhaC"/>
</dbReference>
<comment type="similarity">
    <text evidence="8">Belongs to the NhaC Na(+)/H(+) (TC 2.A.35) antiporter family.</text>
</comment>
<evidence type="ECO:0000313" key="12">
    <source>
        <dbReference type="Proteomes" id="UP000790580"/>
    </source>
</evidence>
<feature type="transmembrane region" description="Helical" evidence="9">
    <location>
        <begin position="33"/>
        <end position="52"/>
    </location>
</feature>
<name>A0ABS6JNJ8_9BACI</name>
<feature type="transmembrane region" description="Helical" evidence="9">
    <location>
        <begin position="133"/>
        <end position="159"/>
    </location>
</feature>
<feature type="transmembrane region" description="Helical" evidence="9">
    <location>
        <begin position="308"/>
        <end position="331"/>
    </location>
</feature>
<keyword evidence="6 9" id="KW-1133">Transmembrane helix</keyword>
<proteinExistence type="inferred from homology"/>
<evidence type="ECO:0000313" key="11">
    <source>
        <dbReference type="EMBL" id="MBU9720137.1"/>
    </source>
</evidence>
<dbReference type="PANTHER" id="PTHR33451:SF6">
    <property type="entry name" value="NA(+)_H(+) ANTIPORTER NHAC"/>
    <property type="match status" value="1"/>
</dbReference>
<dbReference type="Pfam" id="PF03553">
    <property type="entry name" value="Na_H_antiporter"/>
    <property type="match status" value="1"/>
</dbReference>
<keyword evidence="2" id="KW-0813">Transport</keyword>
<evidence type="ECO:0000256" key="9">
    <source>
        <dbReference type="SAM" id="Phobius"/>
    </source>
</evidence>
<feature type="transmembrane region" description="Helical" evidence="9">
    <location>
        <begin position="423"/>
        <end position="446"/>
    </location>
</feature>
<keyword evidence="3" id="KW-0050">Antiport</keyword>